<accession>A0AA39K4I5</accession>
<feature type="transmembrane region" description="Helical" evidence="1">
    <location>
        <begin position="149"/>
        <end position="168"/>
    </location>
</feature>
<comment type="caution">
    <text evidence="2">The sequence shown here is derived from an EMBL/GenBank/DDBJ whole genome shotgun (WGS) entry which is preliminary data.</text>
</comment>
<evidence type="ECO:0000313" key="3">
    <source>
        <dbReference type="Proteomes" id="UP001175226"/>
    </source>
</evidence>
<evidence type="ECO:0000313" key="2">
    <source>
        <dbReference type="EMBL" id="KAK0454409.1"/>
    </source>
</evidence>
<protein>
    <submittedName>
        <fullName evidence="2">Uncharacterized protein</fullName>
    </submittedName>
</protein>
<keyword evidence="1" id="KW-0472">Membrane</keyword>
<gene>
    <name evidence="2" type="ORF">EV421DRAFT_1896332</name>
</gene>
<evidence type="ECO:0000256" key="1">
    <source>
        <dbReference type="SAM" id="Phobius"/>
    </source>
</evidence>
<dbReference type="AlphaFoldDB" id="A0AA39K4I5"/>
<feature type="transmembrane region" description="Helical" evidence="1">
    <location>
        <begin position="105"/>
        <end position="129"/>
    </location>
</feature>
<name>A0AA39K4I5_9AGAR</name>
<keyword evidence="1" id="KW-0812">Transmembrane</keyword>
<keyword evidence="1" id="KW-1133">Transmembrane helix</keyword>
<keyword evidence="3" id="KW-1185">Reference proteome</keyword>
<organism evidence="2 3">
    <name type="scientific">Armillaria borealis</name>
    <dbReference type="NCBI Taxonomy" id="47425"/>
    <lineage>
        <taxon>Eukaryota</taxon>
        <taxon>Fungi</taxon>
        <taxon>Dikarya</taxon>
        <taxon>Basidiomycota</taxon>
        <taxon>Agaricomycotina</taxon>
        <taxon>Agaricomycetes</taxon>
        <taxon>Agaricomycetidae</taxon>
        <taxon>Agaricales</taxon>
        <taxon>Marasmiineae</taxon>
        <taxon>Physalacriaceae</taxon>
        <taxon>Armillaria</taxon>
    </lineage>
</organism>
<proteinExistence type="predicted"/>
<feature type="transmembrane region" description="Helical" evidence="1">
    <location>
        <begin position="74"/>
        <end position="93"/>
    </location>
</feature>
<dbReference type="EMBL" id="JAUEPT010000002">
    <property type="protein sequence ID" value="KAK0454409.1"/>
    <property type="molecule type" value="Genomic_DNA"/>
</dbReference>
<reference evidence="2" key="1">
    <citation type="submission" date="2023-06" db="EMBL/GenBank/DDBJ databases">
        <authorList>
            <consortium name="Lawrence Berkeley National Laboratory"/>
            <person name="Ahrendt S."/>
            <person name="Sahu N."/>
            <person name="Indic B."/>
            <person name="Wong-Bajracharya J."/>
            <person name="Merenyi Z."/>
            <person name="Ke H.-M."/>
            <person name="Monk M."/>
            <person name="Kocsube S."/>
            <person name="Drula E."/>
            <person name="Lipzen A."/>
            <person name="Balint B."/>
            <person name="Henrissat B."/>
            <person name="Andreopoulos B."/>
            <person name="Martin F.M."/>
            <person name="Harder C.B."/>
            <person name="Rigling D."/>
            <person name="Ford K.L."/>
            <person name="Foster G.D."/>
            <person name="Pangilinan J."/>
            <person name="Papanicolaou A."/>
            <person name="Barry K."/>
            <person name="LaButti K."/>
            <person name="Viragh M."/>
            <person name="Koriabine M."/>
            <person name="Yan M."/>
            <person name="Riley R."/>
            <person name="Champramary S."/>
            <person name="Plett K.L."/>
            <person name="Tsai I.J."/>
            <person name="Slot J."/>
            <person name="Sipos G."/>
            <person name="Plett J."/>
            <person name="Nagy L.G."/>
            <person name="Grigoriev I.V."/>
        </authorList>
    </citation>
    <scope>NUCLEOTIDE SEQUENCE</scope>
    <source>
        <strain evidence="2">FPL87.14</strain>
    </source>
</reference>
<sequence length="170" mass="18903">MSDQIYPPSALVPSNTNNGASINDENVIMLTHKESLTLMHIPRRFVMAVSDAIKLAYHSICSVFKRHYERIPNIVIALTTILIAVAGLCLIMFTTSRLDLFSKIIIGFCFIGAFAPTCFIIDGEIGFWLDPSEDGASSLNESRSEKWLNAAHIMLGTSIFCIMLLLMFKL</sequence>
<dbReference type="Proteomes" id="UP001175226">
    <property type="component" value="Unassembled WGS sequence"/>
</dbReference>